<dbReference type="InterPro" id="IPR003594">
    <property type="entry name" value="HATPase_dom"/>
</dbReference>
<feature type="coiled-coil region" evidence="13">
    <location>
        <begin position="808"/>
        <end position="835"/>
    </location>
</feature>
<evidence type="ECO:0000256" key="10">
    <source>
        <dbReference type="ARBA" id="ARBA00023125"/>
    </source>
</evidence>
<feature type="domain" description="HTH araC/xylS-type" evidence="14">
    <location>
        <begin position="1250"/>
        <end position="1349"/>
    </location>
</feature>
<dbReference type="Gene3D" id="3.40.50.2300">
    <property type="match status" value="1"/>
</dbReference>
<dbReference type="Pfam" id="PF07495">
    <property type="entry name" value="Y_Y_Y"/>
    <property type="match status" value="1"/>
</dbReference>
<dbReference type="EC" id="2.7.13.3" evidence="2"/>
<reference evidence="18" key="1">
    <citation type="submission" date="2017-01" db="EMBL/GenBank/DDBJ databases">
        <authorList>
            <person name="Varghese N."/>
            <person name="Submissions S."/>
        </authorList>
    </citation>
    <scope>NUCLEOTIDE SEQUENCE [LARGE SCALE GENOMIC DNA]</scope>
    <source>
        <strain evidence="18">DSM 21054</strain>
    </source>
</reference>
<evidence type="ECO:0000256" key="11">
    <source>
        <dbReference type="ARBA" id="ARBA00023163"/>
    </source>
</evidence>
<dbReference type="Gene3D" id="2.130.10.10">
    <property type="entry name" value="YVTN repeat-like/Quinoprotein amine dehydrogenase"/>
    <property type="match status" value="2"/>
</dbReference>
<keyword evidence="3 12" id="KW-0597">Phosphoprotein</keyword>
<dbReference type="InterPro" id="IPR018062">
    <property type="entry name" value="HTH_AraC-typ_CS"/>
</dbReference>
<dbReference type="InterPro" id="IPR004358">
    <property type="entry name" value="Sig_transdc_His_kin-like_C"/>
</dbReference>
<evidence type="ECO:0000313" key="18">
    <source>
        <dbReference type="Proteomes" id="UP000186917"/>
    </source>
</evidence>
<comment type="catalytic activity">
    <reaction evidence="1">
        <text>ATP + protein L-histidine = ADP + protein N-phospho-L-histidine.</text>
        <dbReference type="EC" id="2.7.13.3"/>
    </reaction>
</comment>
<evidence type="ECO:0000256" key="13">
    <source>
        <dbReference type="SAM" id="Coils"/>
    </source>
</evidence>
<dbReference type="InterPro" id="IPR018060">
    <property type="entry name" value="HTH_AraC"/>
</dbReference>
<evidence type="ECO:0000259" key="15">
    <source>
        <dbReference type="PROSITE" id="PS50109"/>
    </source>
</evidence>
<keyword evidence="10" id="KW-0238">DNA-binding</keyword>
<dbReference type="SUPFAM" id="SSF52172">
    <property type="entry name" value="CheY-like"/>
    <property type="match status" value="1"/>
</dbReference>
<evidence type="ECO:0000313" key="17">
    <source>
        <dbReference type="EMBL" id="SIT34654.1"/>
    </source>
</evidence>
<keyword evidence="8" id="KW-0902">Two-component regulatory system</keyword>
<dbReference type="Gene3D" id="1.10.10.60">
    <property type="entry name" value="Homeodomain-like"/>
    <property type="match status" value="1"/>
</dbReference>
<dbReference type="GO" id="GO:0000155">
    <property type="term" value="F:phosphorelay sensor kinase activity"/>
    <property type="evidence" value="ECO:0007669"/>
    <property type="project" value="InterPro"/>
</dbReference>
<feature type="modified residue" description="4-aspartylphosphate" evidence="12">
    <location>
        <position position="1151"/>
    </location>
</feature>
<evidence type="ECO:0000259" key="14">
    <source>
        <dbReference type="PROSITE" id="PS01124"/>
    </source>
</evidence>
<dbReference type="SUPFAM" id="SSF55874">
    <property type="entry name" value="ATPase domain of HSP90 chaperone/DNA topoisomerase II/histidine kinase"/>
    <property type="match status" value="1"/>
</dbReference>
<dbReference type="FunFam" id="2.60.40.10:FF:000791">
    <property type="entry name" value="Two-component system sensor histidine kinase/response regulator"/>
    <property type="match status" value="1"/>
</dbReference>
<keyword evidence="4" id="KW-0808">Transferase</keyword>
<keyword evidence="5" id="KW-0547">Nucleotide-binding</keyword>
<dbReference type="PANTHER" id="PTHR43547:SF2">
    <property type="entry name" value="HYBRID SIGNAL TRANSDUCTION HISTIDINE KINASE C"/>
    <property type="match status" value="1"/>
</dbReference>
<dbReference type="InterPro" id="IPR011006">
    <property type="entry name" value="CheY-like_superfamily"/>
</dbReference>
<dbReference type="Gene3D" id="3.30.565.10">
    <property type="entry name" value="Histidine kinase-like ATPase, C-terminal domain"/>
    <property type="match status" value="1"/>
</dbReference>
<keyword evidence="7" id="KW-0067">ATP-binding</keyword>
<dbReference type="InterPro" id="IPR003661">
    <property type="entry name" value="HisK_dim/P_dom"/>
</dbReference>
<gene>
    <name evidence="17" type="ORF">SAMN05421788_11820</name>
</gene>
<dbReference type="Proteomes" id="UP000186917">
    <property type="component" value="Unassembled WGS sequence"/>
</dbReference>
<organism evidence="17 18">
    <name type="scientific">Filimonas lacunae</name>
    <dbReference type="NCBI Taxonomy" id="477680"/>
    <lineage>
        <taxon>Bacteria</taxon>
        <taxon>Pseudomonadati</taxon>
        <taxon>Bacteroidota</taxon>
        <taxon>Chitinophagia</taxon>
        <taxon>Chitinophagales</taxon>
        <taxon>Chitinophagaceae</taxon>
        <taxon>Filimonas</taxon>
    </lineage>
</organism>
<dbReference type="Pfam" id="PF12833">
    <property type="entry name" value="HTH_18"/>
    <property type="match status" value="1"/>
</dbReference>
<dbReference type="SUPFAM" id="SSF47384">
    <property type="entry name" value="Homodimeric domain of signal transducing histidine kinase"/>
    <property type="match status" value="1"/>
</dbReference>
<evidence type="ECO:0000256" key="2">
    <source>
        <dbReference type="ARBA" id="ARBA00012438"/>
    </source>
</evidence>
<dbReference type="OrthoDB" id="9809670at2"/>
<accession>A0A1N7RI42</accession>
<dbReference type="PROSITE" id="PS00041">
    <property type="entry name" value="HTH_ARAC_FAMILY_1"/>
    <property type="match status" value="1"/>
</dbReference>
<dbReference type="InterPro" id="IPR036097">
    <property type="entry name" value="HisK_dim/P_sf"/>
</dbReference>
<dbReference type="STRING" id="477680.SAMN05421788_11820"/>
<dbReference type="InterPro" id="IPR013783">
    <property type="entry name" value="Ig-like_fold"/>
</dbReference>
<keyword evidence="11" id="KW-0804">Transcription</keyword>
<evidence type="ECO:0000256" key="1">
    <source>
        <dbReference type="ARBA" id="ARBA00000085"/>
    </source>
</evidence>
<dbReference type="GO" id="GO:0043565">
    <property type="term" value="F:sequence-specific DNA binding"/>
    <property type="evidence" value="ECO:0007669"/>
    <property type="project" value="InterPro"/>
</dbReference>
<keyword evidence="9" id="KW-0805">Transcription regulation</keyword>
<protein>
    <recommendedName>
        <fullName evidence="2">histidine kinase</fullName>
        <ecNumber evidence="2">2.7.13.3</ecNumber>
    </recommendedName>
</protein>
<evidence type="ECO:0000259" key="16">
    <source>
        <dbReference type="PROSITE" id="PS50110"/>
    </source>
</evidence>
<name>A0A1N7RI42_9BACT</name>
<dbReference type="SUPFAM" id="SSF63829">
    <property type="entry name" value="Calcium-dependent phosphotriesterase"/>
    <property type="match status" value="3"/>
</dbReference>
<dbReference type="Pfam" id="PF02518">
    <property type="entry name" value="HATPase_c"/>
    <property type="match status" value="1"/>
</dbReference>
<keyword evidence="18" id="KW-1185">Reference proteome</keyword>
<evidence type="ECO:0000256" key="6">
    <source>
        <dbReference type="ARBA" id="ARBA00022777"/>
    </source>
</evidence>
<dbReference type="InterPro" id="IPR005467">
    <property type="entry name" value="His_kinase_dom"/>
</dbReference>
<feature type="domain" description="Response regulatory" evidence="16">
    <location>
        <begin position="1103"/>
        <end position="1218"/>
    </location>
</feature>
<dbReference type="Pfam" id="PF07494">
    <property type="entry name" value="Reg_prop"/>
    <property type="match status" value="7"/>
</dbReference>
<evidence type="ECO:0000256" key="8">
    <source>
        <dbReference type="ARBA" id="ARBA00023012"/>
    </source>
</evidence>
<evidence type="ECO:0000256" key="9">
    <source>
        <dbReference type="ARBA" id="ARBA00023015"/>
    </source>
</evidence>
<dbReference type="SUPFAM" id="SSF46689">
    <property type="entry name" value="Homeodomain-like"/>
    <property type="match status" value="1"/>
</dbReference>
<dbReference type="SMART" id="SM00342">
    <property type="entry name" value="HTH_ARAC"/>
    <property type="match status" value="1"/>
</dbReference>
<dbReference type="EMBL" id="FTOR01000018">
    <property type="protein sequence ID" value="SIT34654.1"/>
    <property type="molecule type" value="Genomic_DNA"/>
</dbReference>
<dbReference type="PROSITE" id="PS01124">
    <property type="entry name" value="HTH_ARAC_FAMILY_2"/>
    <property type="match status" value="1"/>
</dbReference>
<dbReference type="GO" id="GO:0003700">
    <property type="term" value="F:DNA-binding transcription factor activity"/>
    <property type="evidence" value="ECO:0007669"/>
    <property type="project" value="InterPro"/>
</dbReference>
<dbReference type="InterPro" id="IPR001789">
    <property type="entry name" value="Sig_transdc_resp-reg_receiver"/>
</dbReference>
<keyword evidence="6 17" id="KW-0418">Kinase</keyword>
<dbReference type="SMART" id="SM00387">
    <property type="entry name" value="HATPase_c"/>
    <property type="match status" value="1"/>
</dbReference>
<dbReference type="FunFam" id="3.30.565.10:FF:000037">
    <property type="entry name" value="Hybrid sensor histidine kinase/response regulator"/>
    <property type="match status" value="1"/>
</dbReference>
<dbReference type="PROSITE" id="PS50109">
    <property type="entry name" value="HIS_KIN"/>
    <property type="match status" value="1"/>
</dbReference>
<dbReference type="Gene3D" id="2.60.40.10">
    <property type="entry name" value="Immunoglobulins"/>
    <property type="match status" value="1"/>
</dbReference>
<dbReference type="GO" id="GO:0005524">
    <property type="term" value="F:ATP binding"/>
    <property type="evidence" value="ECO:0007669"/>
    <property type="project" value="UniProtKB-KW"/>
</dbReference>
<dbReference type="Pfam" id="PF00072">
    <property type="entry name" value="Response_reg"/>
    <property type="match status" value="1"/>
</dbReference>
<dbReference type="InterPro" id="IPR009057">
    <property type="entry name" value="Homeodomain-like_sf"/>
</dbReference>
<proteinExistence type="predicted"/>
<dbReference type="InterPro" id="IPR036890">
    <property type="entry name" value="HATPase_C_sf"/>
</dbReference>
<feature type="domain" description="Histidine kinase" evidence="15">
    <location>
        <begin position="843"/>
        <end position="1057"/>
    </location>
</feature>
<dbReference type="InterPro" id="IPR015943">
    <property type="entry name" value="WD40/YVTN_repeat-like_dom_sf"/>
</dbReference>
<dbReference type="CDD" id="cd00075">
    <property type="entry name" value="HATPase"/>
    <property type="match status" value="1"/>
</dbReference>
<evidence type="ECO:0000256" key="7">
    <source>
        <dbReference type="ARBA" id="ARBA00022840"/>
    </source>
</evidence>
<dbReference type="CDD" id="cd00082">
    <property type="entry name" value="HisKA"/>
    <property type="match status" value="1"/>
</dbReference>
<dbReference type="PRINTS" id="PR00344">
    <property type="entry name" value="BCTRLSENSOR"/>
</dbReference>
<keyword evidence="13" id="KW-0175">Coiled coil</keyword>
<sequence length="1369" mass="155613">MPKTTCLCVLLLQCLVIRVLGAPVITRHLTIEQGLSNNSVRCIYQDHHGFIWLGTYNGLNRYDGYHFSIFRNKIDDSTSLPHNYINAIGEDHRGNLFVGTGQGLCIYNPLQSQFTPALYIPFSNRPSERIPFNVAAIQADARGTVYIGTTGGGLMIKKENADAAIQLPCTKDAQGVCRTEVQAMTIDNQQQVWYYVKDAGLFVFNPVTQTQTMVHSQPLAVRCMEMDNTGRLWIGTHNGLFQYQTSTHTLVTVATQQAGKLTAPSVYSLALDQEHHLWIGTEGGGIDILNVATGVFEYLLPGDGRHDLSSETVYDIYQDNENRKWIGTHKGGINIIDPQKKIFQTVAHDPLHANSLASNFISSFYNDKNNHLWIGSDGGGISVWNRQTNQFTNYRHQPGNPASLSNNSVPSITEDHTGNIWIATFGGGINRFNKNTQTFEHYRCINSQTGEENNYVWKIYEDREHQLWASTYNQGRLYAWNRQANRFEMFSPDFADLFCLLEDRNGTLWGGTYGLRKLDKQHKNFQHYDISKPVRALFEDAQGRLWLGTEGMGLLLFDREKEQVVESYNESNGLCNNSVLNILGDDQGNLWLSTFNGLARFDPVHKKFSNFFQEDGLQSNQFEYNAALHLPTDEMVFGGIGGFTLFKPDSFVIKTNMPPVLLTGIFVNNQPITENSSYVAHTAGTFIRKLVVPYHKAVFSFHFAALEYTAPGKINYAYYLEGWDKSWNYTNNIRNAYYTNVNAGSYTLHIKATNAAGVWNPQEIQLQLEVLPPWYRSWWAYFVYAGLALFLLYRYNRYRVRKANLEYAVKLASLRSEKEKELAQLEIQKEKELNEKKLTFFTDVSHEFRTPLTLIINPLKDYLHNNTQNKEDLHVVYHNARRLLSLVDQLLLFRKAEAHSDQLRLVQLNFSRLCREVYASFGKAAQLKQLHYQFSCSDENLELYADRQKMEVILYNLLSNALKFTPEGGEITMSIRAKENHIEVKLADNGMGIPPDIGNKLFDRFYRVQENSTYTKSGFGIGLYLVKHFVEKHGGEITYESKPGTGTTFCLLFKKGKQHFNGLKIYDDAEPMSQLPDTTIPSTVAAVETGKTGLEELVSDQKVIVIVEDNTEIREYISSIFTSDFTVYQAAGGNEGIALAQKYLPDIIISDIMMENGNGIELCHTIKNDPALGHIPVILLTAVSDNDIILKGTESGADDYIAKPFDKELLVAKVHTLLKNRNKLQQYFLDEVTLKKSDYKISPEYKTFLDNCIAIIEQHLDDDDFSIKKLSQEMGMSHSVLYRKVKSISGQSIAGFIRFIRLRKAAEQMITSHLTVYEIAALVGMKDVKYFRKQFSALFGMPPSEYIKKYKPAFTPTSNVQHRKQNPEE</sequence>
<dbReference type="SMART" id="SM00448">
    <property type="entry name" value="REC"/>
    <property type="match status" value="1"/>
</dbReference>
<evidence type="ECO:0000256" key="4">
    <source>
        <dbReference type="ARBA" id="ARBA00022679"/>
    </source>
</evidence>
<dbReference type="Pfam" id="PF00512">
    <property type="entry name" value="HisKA"/>
    <property type="match status" value="1"/>
</dbReference>
<dbReference type="PANTHER" id="PTHR43547">
    <property type="entry name" value="TWO-COMPONENT HISTIDINE KINASE"/>
    <property type="match status" value="1"/>
</dbReference>
<evidence type="ECO:0000256" key="12">
    <source>
        <dbReference type="PROSITE-ProRule" id="PRU00169"/>
    </source>
</evidence>
<evidence type="ECO:0000256" key="3">
    <source>
        <dbReference type="ARBA" id="ARBA00022553"/>
    </source>
</evidence>
<evidence type="ECO:0000256" key="5">
    <source>
        <dbReference type="ARBA" id="ARBA00022741"/>
    </source>
</evidence>
<dbReference type="Gene3D" id="1.10.287.130">
    <property type="match status" value="1"/>
</dbReference>
<dbReference type="InterPro" id="IPR011110">
    <property type="entry name" value="Reg_prop"/>
</dbReference>
<dbReference type="InterPro" id="IPR011123">
    <property type="entry name" value="Y_Y_Y"/>
</dbReference>
<dbReference type="PROSITE" id="PS50110">
    <property type="entry name" value="RESPONSE_REGULATORY"/>
    <property type="match status" value="1"/>
</dbReference>
<dbReference type="SMART" id="SM00388">
    <property type="entry name" value="HisKA"/>
    <property type="match status" value="1"/>
</dbReference>